<dbReference type="Gene3D" id="3.40.50.720">
    <property type="entry name" value="NAD(P)-binding Rossmann-like Domain"/>
    <property type="match status" value="1"/>
</dbReference>
<dbReference type="InterPro" id="IPR036291">
    <property type="entry name" value="NAD(P)-bd_dom_sf"/>
</dbReference>
<dbReference type="Proteomes" id="UP000243217">
    <property type="component" value="Unassembled WGS sequence"/>
</dbReference>
<dbReference type="EMBL" id="JNBS01002149">
    <property type="protein sequence ID" value="OQR95035.1"/>
    <property type="molecule type" value="Genomic_DNA"/>
</dbReference>
<dbReference type="PRINTS" id="PR00081">
    <property type="entry name" value="GDHRDH"/>
</dbReference>
<organism evidence="1 2">
    <name type="scientific">Thraustotheca clavata</name>
    <dbReference type="NCBI Taxonomy" id="74557"/>
    <lineage>
        <taxon>Eukaryota</taxon>
        <taxon>Sar</taxon>
        <taxon>Stramenopiles</taxon>
        <taxon>Oomycota</taxon>
        <taxon>Saprolegniomycetes</taxon>
        <taxon>Saprolegniales</taxon>
        <taxon>Achlyaceae</taxon>
        <taxon>Thraustotheca</taxon>
    </lineage>
</organism>
<comment type="caution">
    <text evidence="1">The sequence shown here is derived from an EMBL/GenBank/DDBJ whole genome shotgun (WGS) entry which is preliminary data.</text>
</comment>
<evidence type="ECO:0000313" key="2">
    <source>
        <dbReference type="Proteomes" id="UP000243217"/>
    </source>
</evidence>
<dbReference type="PANTHER" id="PTHR44656">
    <property type="entry name" value="DEHYDROGENASE/REDUCTASE SDR FAMILY MEMBER 12"/>
    <property type="match status" value="1"/>
</dbReference>
<dbReference type="Pfam" id="PF00106">
    <property type="entry name" value="adh_short"/>
    <property type="match status" value="1"/>
</dbReference>
<dbReference type="AlphaFoldDB" id="A0A1V9ZAM3"/>
<sequence>MSYSGIASLQWYFTGLFNYGSWGYRKSSKKWAQTPLDDLSSNHYIVTGANSGIGFAIATKLAQLGANVHLVCRNPSRAQTAREEILSLTHTDANKVIVHIADLSKQNDVKALAAELSSAVPVVHGLINNAGFLTHQATFTEDDVESTMAIAINGTYLLTALLLPQLAKSNGVGRVINMSSGGQYLGTLDPNDVRGKTRVEKFDGTLAYMLAKKTQVALTQCFAKRFPLDKSNVVFHAVNPGWATTPGTEAGIPTFNKIHGFMMRTPEEAADTVVWLATAKEPATSSGFFWMDRQQVSTEMSWANTAPSSEDVEQLWSNVVEICGYENE</sequence>
<proteinExistence type="predicted"/>
<keyword evidence="2" id="KW-1185">Reference proteome</keyword>
<accession>A0A1V9ZAM3</accession>
<dbReference type="InterPro" id="IPR052992">
    <property type="entry name" value="SDR_member_12"/>
</dbReference>
<dbReference type="PANTHER" id="PTHR44656:SF7">
    <property type="entry name" value="DEHYDROGENASE_REDUCTASE SDR FAMILY MEMBER 12"/>
    <property type="match status" value="1"/>
</dbReference>
<gene>
    <name evidence="1" type="ORF">THRCLA_08036</name>
</gene>
<dbReference type="OrthoDB" id="417891at2759"/>
<reference evidence="1 2" key="1">
    <citation type="journal article" date="2014" name="Genome Biol. Evol.">
        <title>The secreted proteins of Achlya hypogyna and Thraustotheca clavata identify the ancestral oomycete secretome and reveal gene acquisitions by horizontal gene transfer.</title>
        <authorList>
            <person name="Misner I."/>
            <person name="Blouin N."/>
            <person name="Leonard G."/>
            <person name="Richards T.A."/>
            <person name="Lane C.E."/>
        </authorList>
    </citation>
    <scope>NUCLEOTIDE SEQUENCE [LARGE SCALE GENOMIC DNA]</scope>
    <source>
        <strain evidence="1 2">ATCC 34112</strain>
    </source>
</reference>
<name>A0A1V9ZAM3_9STRA</name>
<dbReference type="STRING" id="74557.A0A1V9ZAM3"/>
<dbReference type="SUPFAM" id="SSF51735">
    <property type="entry name" value="NAD(P)-binding Rossmann-fold domains"/>
    <property type="match status" value="1"/>
</dbReference>
<dbReference type="InterPro" id="IPR002347">
    <property type="entry name" value="SDR_fam"/>
</dbReference>
<protein>
    <submittedName>
        <fullName evidence="1">Dehydrogenase/reductase SDR family member 12-like</fullName>
    </submittedName>
</protein>
<evidence type="ECO:0000313" key="1">
    <source>
        <dbReference type="EMBL" id="OQR95035.1"/>
    </source>
</evidence>